<name>A0A0A9H853_ARUDO</name>
<sequence>MSSSGCTPMDLPSSASSGSTSVVAASSEVNSVMTALKTQATGAMTSAGAPFRNPSPSERMSVRPLALNPSAMAKPAPRSRMMCHCSFRHLPQSMSLSPSFLPLGMMNSSVAIMMVTVPSPTLPSKRTPHPGMSSVRLLVIHRTMRPPNTAKIIFSANAIGPNKLSSLLRWLLSR</sequence>
<accession>A0A0A9H853</accession>
<proteinExistence type="predicted"/>
<evidence type="ECO:0000313" key="1">
    <source>
        <dbReference type="EMBL" id="JAE29058.1"/>
    </source>
</evidence>
<reference evidence="1" key="1">
    <citation type="submission" date="2014-09" db="EMBL/GenBank/DDBJ databases">
        <authorList>
            <person name="Magalhaes I.L.F."/>
            <person name="Oliveira U."/>
            <person name="Santos F.R."/>
            <person name="Vidigal T.H.D.A."/>
            <person name="Brescovit A.D."/>
            <person name="Santos A.J."/>
        </authorList>
    </citation>
    <scope>NUCLEOTIDE SEQUENCE</scope>
    <source>
        <tissue evidence="1">Shoot tissue taken approximately 20 cm above the soil surface</tissue>
    </source>
</reference>
<dbReference type="EMBL" id="GBRH01168838">
    <property type="protein sequence ID" value="JAE29058.1"/>
    <property type="molecule type" value="Transcribed_RNA"/>
</dbReference>
<protein>
    <submittedName>
        <fullName evidence="1">Uncharacterized protein</fullName>
    </submittedName>
</protein>
<reference evidence="1" key="2">
    <citation type="journal article" date="2015" name="Data Brief">
        <title>Shoot transcriptome of the giant reed, Arundo donax.</title>
        <authorList>
            <person name="Barrero R.A."/>
            <person name="Guerrero F.D."/>
            <person name="Moolhuijzen P."/>
            <person name="Goolsby J.A."/>
            <person name="Tidwell J."/>
            <person name="Bellgard S.E."/>
            <person name="Bellgard M.I."/>
        </authorList>
    </citation>
    <scope>NUCLEOTIDE SEQUENCE</scope>
    <source>
        <tissue evidence="1">Shoot tissue taken approximately 20 cm above the soil surface</tissue>
    </source>
</reference>
<dbReference type="AlphaFoldDB" id="A0A0A9H853"/>
<organism evidence="1">
    <name type="scientific">Arundo donax</name>
    <name type="common">Giant reed</name>
    <name type="synonym">Donax arundinaceus</name>
    <dbReference type="NCBI Taxonomy" id="35708"/>
    <lineage>
        <taxon>Eukaryota</taxon>
        <taxon>Viridiplantae</taxon>
        <taxon>Streptophyta</taxon>
        <taxon>Embryophyta</taxon>
        <taxon>Tracheophyta</taxon>
        <taxon>Spermatophyta</taxon>
        <taxon>Magnoliopsida</taxon>
        <taxon>Liliopsida</taxon>
        <taxon>Poales</taxon>
        <taxon>Poaceae</taxon>
        <taxon>PACMAD clade</taxon>
        <taxon>Arundinoideae</taxon>
        <taxon>Arundineae</taxon>
        <taxon>Arundo</taxon>
    </lineage>
</organism>